<reference evidence="2 4" key="2">
    <citation type="submission" date="2021-01" db="EMBL/GenBank/DDBJ databases">
        <title>Biogeographic distribution of Paracoccus.</title>
        <authorList>
            <person name="Hollensteiner J."/>
            <person name="Leineberger J."/>
            <person name="Brinkhoff T."/>
            <person name="Daniel R."/>
        </authorList>
    </citation>
    <scope>NUCLEOTIDE SEQUENCE [LARGE SCALE GENOMIC DNA]</scope>
    <source>
        <strain evidence="2 4">DSM 18447</strain>
    </source>
</reference>
<dbReference type="Gene3D" id="1.10.10.10">
    <property type="entry name" value="Winged helix-like DNA-binding domain superfamily/Winged helix DNA-binding domain"/>
    <property type="match status" value="1"/>
</dbReference>
<proteinExistence type="predicted"/>
<dbReference type="Proteomes" id="UP000186216">
    <property type="component" value="Unassembled WGS sequence"/>
</dbReference>
<dbReference type="InterPro" id="IPR036388">
    <property type="entry name" value="WH-like_DNA-bd_sf"/>
</dbReference>
<dbReference type="InterPro" id="IPR010906">
    <property type="entry name" value="Phage_lambda_Nu1_terminase-ssu"/>
</dbReference>
<dbReference type="RefSeq" id="WP_076526976.1">
    <property type="nucleotide sequence ID" value="NZ_CP067140.1"/>
</dbReference>
<dbReference type="EMBL" id="CP067140">
    <property type="protein sequence ID" value="WCR01647.1"/>
    <property type="molecule type" value="Genomic_DNA"/>
</dbReference>
<sequence length="221" mass="24878">MSDLITLSTGEVLDVAAWPLPEGAVDDGQPVSRSRLATIFCKSENTITDWIAKGMPVASGGRNGVSYEFNLAHCWAWRQWRDASDEAARRQQSESDRQNRLAFLNHDTDTEREIGHLTPAEIRAMAEAEYHRNRVAEQRGDLVRKDRVRAVFEDIFVSIGAEMDTLPDYAEMNFGLSAQQVAQLEERCDQARMDIRQQVEQLLERSGVVVPMTGKQAELGL</sequence>
<dbReference type="Proteomes" id="UP001215549">
    <property type="component" value="Chromosome"/>
</dbReference>
<dbReference type="EMBL" id="FTOU01000011">
    <property type="protein sequence ID" value="SIS98366.1"/>
    <property type="molecule type" value="Genomic_DNA"/>
</dbReference>
<accession>A0AA46A6H5</accession>
<evidence type="ECO:0000313" key="2">
    <source>
        <dbReference type="EMBL" id="WCR01647.1"/>
    </source>
</evidence>
<dbReference type="Pfam" id="PF07471">
    <property type="entry name" value="Phage_Nu1"/>
    <property type="match status" value="1"/>
</dbReference>
<reference evidence="1 3" key="1">
    <citation type="submission" date="2017-01" db="EMBL/GenBank/DDBJ databases">
        <authorList>
            <person name="Varghese N."/>
            <person name="Submissions S."/>
        </authorList>
    </citation>
    <scope>NUCLEOTIDE SEQUENCE [LARGE SCALE GENOMIC DNA]</scope>
    <source>
        <strain evidence="1 3">DSM 18447</strain>
    </source>
</reference>
<protein>
    <submittedName>
        <fullName evidence="2">DUF1441 family protein</fullName>
    </submittedName>
</protein>
<organism evidence="1 3">
    <name type="scientific">Paracoccus saliphilus</name>
    <dbReference type="NCBI Taxonomy" id="405559"/>
    <lineage>
        <taxon>Bacteria</taxon>
        <taxon>Pseudomonadati</taxon>
        <taxon>Pseudomonadota</taxon>
        <taxon>Alphaproteobacteria</taxon>
        <taxon>Rhodobacterales</taxon>
        <taxon>Paracoccaceae</taxon>
        <taxon>Paracoccus</taxon>
    </lineage>
</organism>
<evidence type="ECO:0000313" key="1">
    <source>
        <dbReference type="EMBL" id="SIS98366.1"/>
    </source>
</evidence>
<dbReference type="AlphaFoldDB" id="A0AA46A6H5"/>
<gene>
    <name evidence="2" type="ORF">JHX88_11955</name>
    <name evidence="1" type="ORF">SAMN05421772_11124</name>
</gene>
<keyword evidence="4" id="KW-1185">Reference proteome</keyword>
<evidence type="ECO:0000313" key="3">
    <source>
        <dbReference type="Proteomes" id="UP000186216"/>
    </source>
</evidence>
<evidence type="ECO:0000313" key="4">
    <source>
        <dbReference type="Proteomes" id="UP001215549"/>
    </source>
</evidence>
<name>A0AA46A6H5_9RHOB</name>